<feature type="region of interest" description="Disordered" evidence="1">
    <location>
        <begin position="158"/>
        <end position="263"/>
    </location>
</feature>
<organism evidence="4 5">
    <name type="scientific">Glycomyces sambucus</name>
    <dbReference type="NCBI Taxonomy" id="380244"/>
    <lineage>
        <taxon>Bacteria</taxon>
        <taxon>Bacillati</taxon>
        <taxon>Actinomycetota</taxon>
        <taxon>Actinomycetes</taxon>
        <taxon>Glycomycetales</taxon>
        <taxon>Glycomycetaceae</taxon>
        <taxon>Glycomyces</taxon>
    </lineage>
</organism>
<dbReference type="AlphaFoldDB" id="A0A1G9I5Q7"/>
<feature type="transmembrane region" description="Helical" evidence="2">
    <location>
        <begin position="68"/>
        <end position="90"/>
    </location>
</feature>
<keyword evidence="2" id="KW-1133">Transmembrane helix</keyword>
<dbReference type="InterPro" id="IPR025889">
    <property type="entry name" value="GSP17M-like_dom"/>
</dbReference>
<evidence type="ECO:0000259" key="3">
    <source>
        <dbReference type="Pfam" id="PF11181"/>
    </source>
</evidence>
<dbReference type="Pfam" id="PF11181">
    <property type="entry name" value="YflT"/>
    <property type="match status" value="1"/>
</dbReference>
<gene>
    <name evidence="4" type="ORF">SAMN05216298_3030</name>
</gene>
<feature type="domain" description="General stress protein 17M-like" evidence="3">
    <location>
        <begin position="19"/>
        <end position="86"/>
    </location>
</feature>
<protein>
    <recommendedName>
        <fullName evidence="3">General stress protein 17M-like domain-containing protein</fullName>
    </recommendedName>
</protein>
<keyword evidence="2" id="KW-0472">Membrane</keyword>
<accession>A0A1G9I5Q7</accession>
<feature type="compositionally biased region" description="Basic and acidic residues" evidence="1">
    <location>
        <begin position="186"/>
        <end position="220"/>
    </location>
</feature>
<proteinExistence type="predicted"/>
<feature type="compositionally biased region" description="Basic and acidic residues" evidence="1">
    <location>
        <begin position="253"/>
        <end position="263"/>
    </location>
</feature>
<dbReference type="RefSeq" id="WP_218126489.1">
    <property type="nucleotide sequence ID" value="NZ_FNGF01000004.1"/>
</dbReference>
<dbReference type="EMBL" id="FNGF01000004">
    <property type="protein sequence ID" value="SDL20143.1"/>
    <property type="molecule type" value="Genomic_DNA"/>
</dbReference>
<reference evidence="5" key="1">
    <citation type="submission" date="2016-10" db="EMBL/GenBank/DDBJ databases">
        <authorList>
            <person name="Varghese N."/>
            <person name="Submissions S."/>
        </authorList>
    </citation>
    <scope>NUCLEOTIDE SEQUENCE [LARGE SCALE GENOMIC DNA]</scope>
    <source>
        <strain evidence="5">CGMCC 4.3147</strain>
    </source>
</reference>
<evidence type="ECO:0000256" key="1">
    <source>
        <dbReference type="SAM" id="MobiDB-lite"/>
    </source>
</evidence>
<feature type="transmembrane region" description="Helical" evidence="2">
    <location>
        <begin position="96"/>
        <end position="121"/>
    </location>
</feature>
<evidence type="ECO:0000313" key="5">
    <source>
        <dbReference type="Proteomes" id="UP000198662"/>
    </source>
</evidence>
<evidence type="ECO:0000313" key="4">
    <source>
        <dbReference type="EMBL" id="SDL20143.1"/>
    </source>
</evidence>
<keyword evidence="5" id="KW-1185">Reference proteome</keyword>
<keyword evidence="2" id="KW-0812">Transmembrane</keyword>
<name>A0A1G9I5Q7_9ACTN</name>
<sequence length="263" mass="28096">MSRRDGQTTAGFSGGGQVLVGSYRDYADAERAVDHLSDNRFPVERTAIVGRGLTSVERVTGRLTTGRAAGQSAISGAVLGALFGWLFGLFNWVDPLIAGLLLALYGALIGAVAGALIGMAAHALTGGRRDFSSVGELRADSYDLLVDAAHAIEAGRLLDAEGGPGRGGDPVSTTDDAADETADAAVDEKRDIADEADRRGIDDDTAVNEDRRDKRSRVDHDEEVNAVVQESRRDRRRRAHREAEDQAEAEAAAEDRAERRRIV</sequence>
<dbReference type="STRING" id="380244.SAMN05216298_3030"/>
<evidence type="ECO:0000256" key="2">
    <source>
        <dbReference type="SAM" id="Phobius"/>
    </source>
</evidence>
<dbReference type="Proteomes" id="UP000198662">
    <property type="component" value="Unassembled WGS sequence"/>
</dbReference>